<evidence type="ECO:0000313" key="2">
    <source>
        <dbReference type="Proteomes" id="UP000256269"/>
    </source>
</evidence>
<dbReference type="EMBL" id="QUNO01000022">
    <property type="protein sequence ID" value="REH31040.1"/>
    <property type="molecule type" value="Genomic_DNA"/>
</dbReference>
<dbReference type="Proteomes" id="UP000256269">
    <property type="component" value="Unassembled WGS sequence"/>
</dbReference>
<sequence>MVLLKPTIEMAPPPGSAGAVVGVPVWMWIDRGPSNTGPVSKSVSAGGVTVTATAVVSEVDWAMGDGHSVTCTSPGTPYDVSRAAQGSPDCGYVYQLRSLPERTGGSGKYQITATSVWSIHWAGGGQQGNQTLRLSASTTLAVGELQSVNRGGNG</sequence>
<name>A0A3E0GY49_9PSEU</name>
<reference evidence="1 2" key="1">
    <citation type="submission" date="2018-08" db="EMBL/GenBank/DDBJ databases">
        <title>Genomic Encyclopedia of Archaeal and Bacterial Type Strains, Phase II (KMG-II): from individual species to whole genera.</title>
        <authorList>
            <person name="Goeker M."/>
        </authorList>
    </citation>
    <scope>NUCLEOTIDE SEQUENCE [LARGE SCALE GENOMIC DNA]</scope>
    <source>
        <strain evidence="1 2">DSM 45791</strain>
    </source>
</reference>
<dbReference type="OrthoDB" id="3742379at2"/>
<proteinExistence type="predicted"/>
<evidence type="ECO:0008006" key="3">
    <source>
        <dbReference type="Google" id="ProtNLM"/>
    </source>
</evidence>
<keyword evidence="2" id="KW-1185">Reference proteome</keyword>
<protein>
    <recommendedName>
        <fullName evidence="3">ATP/GTP-binding protein</fullName>
    </recommendedName>
</protein>
<dbReference type="RefSeq" id="WP_147328892.1">
    <property type="nucleotide sequence ID" value="NZ_CP144376.1"/>
</dbReference>
<gene>
    <name evidence="1" type="ORF">BCF44_12263</name>
</gene>
<accession>A0A3E0GY49</accession>
<comment type="caution">
    <text evidence="1">The sequence shown here is derived from an EMBL/GenBank/DDBJ whole genome shotgun (WGS) entry which is preliminary data.</text>
</comment>
<organism evidence="1 2">
    <name type="scientific">Kutzneria buriramensis</name>
    <dbReference type="NCBI Taxonomy" id="1045776"/>
    <lineage>
        <taxon>Bacteria</taxon>
        <taxon>Bacillati</taxon>
        <taxon>Actinomycetota</taxon>
        <taxon>Actinomycetes</taxon>
        <taxon>Pseudonocardiales</taxon>
        <taxon>Pseudonocardiaceae</taxon>
        <taxon>Kutzneria</taxon>
    </lineage>
</organism>
<evidence type="ECO:0000313" key="1">
    <source>
        <dbReference type="EMBL" id="REH31040.1"/>
    </source>
</evidence>
<dbReference type="AlphaFoldDB" id="A0A3E0GY49"/>